<evidence type="ECO:0000256" key="1">
    <source>
        <dbReference type="SAM" id="Phobius"/>
    </source>
</evidence>
<dbReference type="RefSeq" id="WP_143166083.1">
    <property type="nucleotide sequence ID" value="NZ_FQXS01000033.1"/>
</dbReference>
<dbReference type="EMBL" id="FQXS01000033">
    <property type="protein sequence ID" value="SHI09888.1"/>
    <property type="molecule type" value="Genomic_DNA"/>
</dbReference>
<name>A0A1M5YDG7_9BACT</name>
<gene>
    <name evidence="2" type="ORF">SAMN02745124_03887</name>
</gene>
<keyword evidence="3" id="KW-1185">Reference proteome</keyword>
<keyword evidence="1" id="KW-0812">Transmembrane</keyword>
<evidence type="ECO:0000313" key="2">
    <source>
        <dbReference type="EMBL" id="SHI09888.1"/>
    </source>
</evidence>
<reference evidence="2 3" key="1">
    <citation type="submission" date="2016-11" db="EMBL/GenBank/DDBJ databases">
        <authorList>
            <person name="Jaros S."/>
            <person name="Januszkiewicz K."/>
            <person name="Wedrychowicz H."/>
        </authorList>
    </citation>
    <scope>NUCLEOTIDE SEQUENCE [LARGE SCALE GENOMIC DNA]</scope>
    <source>
        <strain evidence="2 3">DSM 9705</strain>
    </source>
</reference>
<keyword evidence="1" id="KW-1133">Transmembrane helix</keyword>
<feature type="transmembrane region" description="Helical" evidence="1">
    <location>
        <begin position="45"/>
        <end position="66"/>
    </location>
</feature>
<protein>
    <submittedName>
        <fullName evidence="2">Uncharacterized protein</fullName>
    </submittedName>
</protein>
<keyword evidence="1" id="KW-0472">Membrane</keyword>
<feature type="transmembrane region" description="Helical" evidence="1">
    <location>
        <begin position="103"/>
        <end position="128"/>
    </location>
</feature>
<feature type="transmembrane region" description="Helical" evidence="1">
    <location>
        <begin position="73"/>
        <end position="91"/>
    </location>
</feature>
<feature type="transmembrane region" description="Helical" evidence="1">
    <location>
        <begin position="149"/>
        <end position="172"/>
    </location>
</feature>
<proteinExistence type="predicted"/>
<accession>A0A1M5YDG7</accession>
<organism evidence="2 3">
    <name type="scientific">Desulfofustis glycolicus DSM 9705</name>
    <dbReference type="NCBI Taxonomy" id="1121409"/>
    <lineage>
        <taxon>Bacteria</taxon>
        <taxon>Pseudomonadati</taxon>
        <taxon>Thermodesulfobacteriota</taxon>
        <taxon>Desulfobulbia</taxon>
        <taxon>Desulfobulbales</taxon>
        <taxon>Desulfocapsaceae</taxon>
        <taxon>Desulfofustis</taxon>
    </lineage>
</organism>
<sequence length="339" mass="38846">MTRTTICINLLLAGTTLGALCGSLIPNHHYPAFYQQSVLFPSVFGGVWEYEFWGHVFGIFITLFLRVRFGSQIVLRFGLGYCVAFSTLIYSRSPGLHAIVPTLFGPILVILTLLAIIEIIVTLTKKFFIKNSLSKKRWLAWSVPTKLSIYMGAIGVFGVLLAVLSLFGFQAYDIIPGLDRPRPELLRYVHYGNEILLYGNDGTTLEQSIQIIGARSGKAGVFSEYFWLNTYYPRYQPIEQILIEKTHPQYPKVITRRNDDGTLKTIHTDNKSAIPRYFDQITIENWLGRSVRINFDITEFMHGNDEKNNIQKYRRGYQEKAISGAKGLEYTDWRFPFNR</sequence>
<evidence type="ECO:0000313" key="3">
    <source>
        <dbReference type="Proteomes" id="UP000184139"/>
    </source>
</evidence>
<dbReference type="Proteomes" id="UP000184139">
    <property type="component" value="Unassembled WGS sequence"/>
</dbReference>
<dbReference type="AlphaFoldDB" id="A0A1M5YDG7"/>